<reference evidence="3" key="1">
    <citation type="journal article" date="2019" name="Int. J. Syst. Evol. Microbiol.">
        <title>The Global Catalogue of Microorganisms (GCM) 10K type strain sequencing project: providing services to taxonomists for standard genome sequencing and annotation.</title>
        <authorList>
            <consortium name="The Broad Institute Genomics Platform"/>
            <consortium name="The Broad Institute Genome Sequencing Center for Infectious Disease"/>
            <person name="Wu L."/>
            <person name="Ma J."/>
        </authorList>
    </citation>
    <scope>NUCLEOTIDE SEQUENCE [LARGE SCALE GENOMIC DNA]</scope>
    <source>
        <strain evidence="3">KCTC 42953</strain>
    </source>
</reference>
<evidence type="ECO:0000313" key="3">
    <source>
        <dbReference type="Proteomes" id="UP001595533"/>
    </source>
</evidence>
<name>A0ABV7JC59_9GAMM</name>
<keyword evidence="1" id="KW-0472">Membrane</keyword>
<evidence type="ECO:0000256" key="1">
    <source>
        <dbReference type="SAM" id="Phobius"/>
    </source>
</evidence>
<dbReference type="EMBL" id="JBHRTS010000004">
    <property type="protein sequence ID" value="MFC3194308.1"/>
    <property type="molecule type" value="Genomic_DNA"/>
</dbReference>
<comment type="caution">
    <text evidence="2">The sequence shown here is derived from an EMBL/GenBank/DDBJ whole genome shotgun (WGS) entry which is preliminary data.</text>
</comment>
<protein>
    <submittedName>
        <fullName evidence="2">Uncharacterized protein</fullName>
    </submittedName>
</protein>
<dbReference type="RefSeq" id="WP_077410985.1">
    <property type="nucleotide sequence ID" value="NZ_JBHRTS010000004.1"/>
</dbReference>
<accession>A0ABV7JC59</accession>
<keyword evidence="1" id="KW-1133">Transmembrane helix</keyword>
<gene>
    <name evidence="2" type="ORF">ACFODZ_08660</name>
</gene>
<evidence type="ECO:0000313" key="2">
    <source>
        <dbReference type="EMBL" id="MFC3194308.1"/>
    </source>
</evidence>
<sequence>MKTHNRTYFIFLSTVTFSEHALASNMGNGPGMIITWIIGGIISLFIAMCAADIDYESGDKIESKFSFKKV</sequence>
<proteinExistence type="predicted"/>
<feature type="transmembrane region" description="Helical" evidence="1">
    <location>
        <begin position="33"/>
        <end position="55"/>
    </location>
</feature>
<organism evidence="2 3">
    <name type="scientific">Marinicella sediminis</name>
    <dbReference type="NCBI Taxonomy" id="1792834"/>
    <lineage>
        <taxon>Bacteria</taxon>
        <taxon>Pseudomonadati</taxon>
        <taxon>Pseudomonadota</taxon>
        <taxon>Gammaproteobacteria</taxon>
        <taxon>Lysobacterales</taxon>
        <taxon>Marinicellaceae</taxon>
        <taxon>Marinicella</taxon>
    </lineage>
</organism>
<dbReference type="Proteomes" id="UP001595533">
    <property type="component" value="Unassembled WGS sequence"/>
</dbReference>
<keyword evidence="3" id="KW-1185">Reference proteome</keyword>
<keyword evidence="1" id="KW-0812">Transmembrane</keyword>